<dbReference type="EMBL" id="CM010723">
    <property type="protein sequence ID" value="RZC76272.1"/>
    <property type="molecule type" value="Genomic_DNA"/>
</dbReference>
<dbReference type="PANTHER" id="PTHR12979:SF5">
    <property type="entry name" value="CCR4-NOT TRANSCRIPTION COMPLEX SUBUNIT 10"/>
    <property type="match status" value="1"/>
</dbReference>
<dbReference type="PANTHER" id="PTHR12979">
    <property type="entry name" value="CCR4-NOT TRANSCRIPTION COMPLEX SUBUNIT 10"/>
    <property type="match status" value="1"/>
</dbReference>
<dbReference type="InterPro" id="IPR039740">
    <property type="entry name" value="CNOT10"/>
</dbReference>
<sequence length="189" mass="21585">MPKKVCESWISEYLGQEILVEMPGKKKRMIHKRSEELAHAVGERWSQAVLFIMVPQDLKDISFLLPYLLADEFDTAVAKLYIEVILFRLHECENALSVSGPLYENIEPLDEITALHICLLLLDVALASNNATKAAEVSSLYVFLIGFSVYHVFLFSVWYLLFEELQEESSCIASAYVDRARPPNYGDYD</sequence>
<feature type="transmembrane region" description="Helical" evidence="1">
    <location>
        <begin position="140"/>
        <end position="161"/>
    </location>
</feature>
<dbReference type="STRING" id="3469.A0A4Y7KV56"/>
<evidence type="ECO:0000313" key="2">
    <source>
        <dbReference type="EMBL" id="RZC76272.1"/>
    </source>
</evidence>
<protein>
    <submittedName>
        <fullName evidence="2">Uncharacterized protein</fullName>
    </submittedName>
</protein>
<gene>
    <name evidence="2" type="ORF">C5167_000368</name>
</gene>
<keyword evidence="1" id="KW-0812">Transmembrane</keyword>
<dbReference type="GO" id="GO:0030014">
    <property type="term" value="C:CCR4-NOT complex"/>
    <property type="evidence" value="ECO:0007669"/>
    <property type="project" value="InterPro"/>
</dbReference>
<dbReference type="GO" id="GO:0017148">
    <property type="term" value="P:negative regulation of translation"/>
    <property type="evidence" value="ECO:0007669"/>
    <property type="project" value="TreeGrafter"/>
</dbReference>
<keyword evidence="1" id="KW-1133">Transmembrane helix</keyword>
<name>A0A4Y7KV56_PAPSO</name>
<dbReference type="AlphaFoldDB" id="A0A4Y7KV56"/>
<dbReference type="Gramene" id="RZC76272">
    <property type="protein sequence ID" value="RZC76272"/>
    <property type="gene ID" value="C5167_000368"/>
</dbReference>
<evidence type="ECO:0000256" key="1">
    <source>
        <dbReference type="SAM" id="Phobius"/>
    </source>
</evidence>
<reference evidence="2 3" key="1">
    <citation type="journal article" date="2018" name="Science">
        <title>The opium poppy genome and morphinan production.</title>
        <authorList>
            <person name="Guo L."/>
            <person name="Winzer T."/>
            <person name="Yang X."/>
            <person name="Li Y."/>
            <person name="Ning Z."/>
            <person name="He Z."/>
            <person name="Teodor R."/>
            <person name="Lu Y."/>
            <person name="Bowser T.A."/>
            <person name="Graham I.A."/>
            <person name="Ye K."/>
        </authorList>
    </citation>
    <scope>NUCLEOTIDE SEQUENCE [LARGE SCALE GENOMIC DNA]</scope>
    <source>
        <strain evidence="3">cv. HN1</strain>
        <tissue evidence="2">Leaves</tissue>
    </source>
</reference>
<accession>A0A4Y7KV56</accession>
<dbReference type="GO" id="GO:0006402">
    <property type="term" value="P:mRNA catabolic process"/>
    <property type="evidence" value="ECO:0007669"/>
    <property type="project" value="TreeGrafter"/>
</dbReference>
<organism evidence="2 3">
    <name type="scientific">Papaver somniferum</name>
    <name type="common">Opium poppy</name>
    <dbReference type="NCBI Taxonomy" id="3469"/>
    <lineage>
        <taxon>Eukaryota</taxon>
        <taxon>Viridiplantae</taxon>
        <taxon>Streptophyta</taxon>
        <taxon>Embryophyta</taxon>
        <taxon>Tracheophyta</taxon>
        <taxon>Spermatophyta</taxon>
        <taxon>Magnoliopsida</taxon>
        <taxon>Ranunculales</taxon>
        <taxon>Papaveraceae</taxon>
        <taxon>Papaveroideae</taxon>
        <taxon>Papaver</taxon>
    </lineage>
</organism>
<evidence type="ECO:0000313" key="3">
    <source>
        <dbReference type="Proteomes" id="UP000316621"/>
    </source>
</evidence>
<dbReference type="Proteomes" id="UP000316621">
    <property type="component" value="Chromosome 9"/>
</dbReference>
<keyword evidence="3" id="KW-1185">Reference proteome</keyword>
<proteinExistence type="predicted"/>
<keyword evidence="1" id="KW-0472">Membrane</keyword>